<feature type="domain" description="Methyltransferase type 11" evidence="2">
    <location>
        <begin position="52"/>
        <end position="149"/>
    </location>
</feature>
<dbReference type="EMBL" id="RXIL01000002">
    <property type="protein sequence ID" value="RZN73816.1"/>
    <property type="molecule type" value="Genomic_DNA"/>
</dbReference>
<dbReference type="SUPFAM" id="SSF53335">
    <property type="entry name" value="S-adenosyl-L-methionine-dependent methyltransferases"/>
    <property type="match status" value="1"/>
</dbReference>
<evidence type="ECO:0000313" key="4">
    <source>
        <dbReference type="Proteomes" id="UP000320766"/>
    </source>
</evidence>
<evidence type="ECO:0000256" key="1">
    <source>
        <dbReference type="ARBA" id="ARBA00022679"/>
    </source>
</evidence>
<dbReference type="Gene3D" id="3.40.50.150">
    <property type="entry name" value="Vaccinia Virus protein VP39"/>
    <property type="match status" value="1"/>
</dbReference>
<dbReference type="AlphaFoldDB" id="A0A520KZ05"/>
<dbReference type="GO" id="GO:0032259">
    <property type="term" value="P:methylation"/>
    <property type="evidence" value="ECO:0007669"/>
    <property type="project" value="UniProtKB-KW"/>
</dbReference>
<sequence>MPEEFVPADYTEMDLLEAKRFDKKVKENFMPAIISTVKQIIEDYGFLEGVCVEVGCGTAVFAVELCRHSKLKIYALEKEKAIYEVARMNIEKERLTDKIIPVLGDAHELPFENEFADFIISRGSYHCWEDKVRVFKEIYRVLKKGGIALVGGGFGRYVTEEESNRMKSLRDRSLKDDAKTYSSPDILKEVIYKAGIPNFRIIYDKAGLWAEIKK</sequence>
<dbReference type="InterPro" id="IPR013216">
    <property type="entry name" value="Methyltransf_11"/>
</dbReference>
<name>A0A520KZ05_9EURY</name>
<dbReference type="Pfam" id="PF08241">
    <property type="entry name" value="Methyltransf_11"/>
    <property type="match status" value="1"/>
</dbReference>
<evidence type="ECO:0000259" key="2">
    <source>
        <dbReference type="Pfam" id="PF08241"/>
    </source>
</evidence>
<accession>A0A520KZ05</accession>
<evidence type="ECO:0000313" key="3">
    <source>
        <dbReference type="EMBL" id="RZN73816.1"/>
    </source>
</evidence>
<dbReference type="CDD" id="cd02440">
    <property type="entry name" value="AdoMet_MTases"/>
    <property type="match status" value="1"/>
</dbReference>
<keyword evidence="3" id="KW-0489">Methyltransferase</keyword>
<gene>
    <name evidence="3" type="ORF">EF807_00200</name>
</gene>
<dbReference type="InterPro" id="IPR029063">
    <property type="entry name" value="SAM-dependent_MTases_sf"/>
</dbReference>
<organism evidence="3 4">
    <name type="scientific">Candidatus Methanolliviera hydrocarbonicum</name>
    <dbReference type="NCBI Taxonomy" id="2491085"/>
    <lineage>
        <taxon>Archaea</taxon>
        <taxon>Methanobacteriati</taxon>
        <taxon>Methanobacteriota</taxon>
        <taxon>Candidatus Methanoliparia</taxon>
        <taxon>Candidatus Methanoliparales</taxon>
        <taxon>Candidatus Methanollivieraceae</taxon>
        <taxon>Candidatus Methanolliviera</taxon>
    </lineage>
</organism>
<dbReference type="GO" id="GO:0008757">
    <property type="term" value="F:S-adenosylmethionine-dependent methyltransferase activity"/>
    <property type="evidence" value="ECO:0007669"/>
    <property type="project" value="InterPro"/>
</dbReference>
<dbReference type="PANTHER" id="PTHR44068">
    <property type="entry name" value="ZGC:194242"/>
    <property type="match status" value="1"/>
</dbReference>
<reference evidence="3 4" key="1">
    <citation type="journal article" date="2019" name="Nat. Microbiol.">
        <title>Wide diversity of methane and short-chain alkane metabolisms in uncultured archaea.</title>
        <authorList>
            <person name="Borrel G."/>
            <person name="Adam P.S."/>
            <person name="McKay L.J."/>
            <person name="Chen L.X."/>
            <person name="Sierra-Garcia I.N."/>
            <person name="Sieber C.M."/>
            <person name="Letourneur Q."/>
            <person name="Ghozlane A."/>
            <person name="Andersen G.L."/>
            <person name="Li W.J."/>
            <person name="Hallam S.J."/>
            <person name="Muyzer G."/>
            <person name="de Oliveira V.M."/>
            <person name="Inskeep W.P."/>
            <person name="Banfield J.F."/>
            <person name="Gribaldo S."/>
        </authorList>
    </citation>
    <scope>NUCLEOTIDE SEQUENCE [LARGE SCALE GENOMIC DNA]</scope>
    <source>
        <strain evidence="3">NM1b</strain>
    </source>
</reference>
<keyword evidence="1 3" id="KW-0808">Transferase</keyword>
<protein>
    <submittedName>
        <fullName evidence="3">Class I SAM-dependent methyltransferase</fullName>
    </submittedName>
</protein>
<dbReference type="PANTHER" id="PTHR44068:SF11">
    <property type="entry name" value="GERANYL DIPHOSPHATE 2-C-METHYLTRANSFERASE"/>
    <property type="match status" value="1"/>
</dbReference>
<proteinExistence type="predicted"/>
<dbReference type="Proteomes" id="UP000320766">
    <property type="component" value="Unassembled WGS sequence"/>
</dbReference>
<comment type="caution">
    <text evidence="3">The sequence shown here is derived from an EMBL/GenBank/DDBJ whole genome shotgun (WGS) entry which is preliminary data.</text>
</comment>
<dbReference type="InterPro" id="IPR050447">
    <property type="entry name" value="Erg6_SMT_methyltransf"/>
</dbReference>